<organism evidence="8 9">
    <name type="scientific">Nocardia stercoris</name>
    <dbReference type="NCBI Taxonomy" id="2483361"/>
    <lineage>
        <taxon>Bacteria</taxon>
        <taxon>Bacillati</taxon>
        <taxon>Actinomycetota</taxon>
        <taxon>Actinomycetes</taxon>
        <taxon>Mycobacteriales</taxon>
        <taxon>Nocardiaceae</taxon>
        <taxon>Nocardia</taxon>
    </lineage>
</organism>
<dbReference type="EMBL" id="RFFH01000002">
    <property type="protein sequence ID" value="RMI34165.1"/>
    <property type="molecule type" value="Genomic_DNA"/>
</dbReference>
<keyword evidence="9" id="KW-1185">Reference proteome</keyword>
<feature type="transmembrane region" description="Helical" evidence="6">
    <location>
        <begin position="169"/>
        <end position="187"/>
    </location>
</feature>
<dbReference type="InterPro" id="IPR001727">
    <property type="entry name" value="GDT1-like"/>
</dbReference>
<feature type="transmembrane region" description="Helical" evidence="6">
    <location>
        <begin position="67"/>
        <end position="84"/>
    </location>
</feature>
<dbReference type="PANTHER" id="PTHR12608">
    <property type="entry name" value="TRANSMEMBRANE PROTEIN HTP-1 RELATED"/>
    <property type="match status" value="1"/>
</dbReference>
<dbReference type="Pfam" id="PF01169">
    <property type="entry name" value="GDT1"/>
    <property type="match status" value="2"/>
</dbReference>
<gene>
    <name evidence="8" type="ORF">EBN03_07020</name>
</gene>
<evidence type="ECO:0000256" key="7">
    <source>
        <dbReference type="SAM" id="MobiDB-lite"/>
    </source>
</evidence>
<keyword evidence="5 6" id="KW-0472">Membrane</keyword>
<proteinExistence type="inferred from homology"/>
<feature type="transmembrane region" description="Helical" evidence="6">
    <location>
        <begin position="137"/>
        <end position="162"/>
    </location>
</feature>
<keyword evidence="4 6" id="KW-1133">Transmembrane helix</keyword>
<feature type="transmembrane region" description="Helical" evidence="6">
    <location>
        <begin position="193"/>
        <end position="214"/>
    </location>
</feature>
<dbReference type="GO" id="GO:0016020">
    <property type="term" value="C:membrane"/>
    <property type="evidence" value="ECO:0007669"/>
    <property type="project" value="UniProtKB-SubCell"/>
</dbReference>
<dbReference type="OrthoDB" id="5188730at2"/>
<accession>A0A3M2LDW3</accession>
<dbReference type="RefSeq" id="WP_122187089.1">
    <property type="nucleotide sequence ID" value="NZ_RFFH01000002.1"/>
</dbReference>
<comment type="subcellular location">
    <subcellularLocation>
        <location evidence="1 6">Membrane</location>
        <topology evidence="1 6">Multi-pass membrane protein</topology>
    </subcellularLocation>
</comment>
<evidence type="ECO:0000313" key="9">
    <source>
        <dbReference type="Proteomes" id="UP000279275"/>
    </source>
</evidence>
<evidence type="ECO:0000256" key="2">
    <source>
        <dbReference type="ARBA" id="ARBA00009190"/>
    </source>
</evidence>
<evidence type="ECO:0000256" key="6">
    <source>
        <dbReference type="RuleBase" id="RU365102"/>
    </source>
</evidence>
<protein>
    <recommendedName>
        <fullName evidence="6">GDT1 family protein</fullName>
    </recommendedName>
</protein>
<dbReference type="PANTHER" id="PTHR12608:SF1">
    <property type="entry name" value="TRANSMEMBRANE PROTEIN 165"/>
    <property type="match status" value="1"/>
</dbReference>
<feature type="compositionally biased region" description="Low complexity" evidence="7">
    <location>
        <begin position="231"/>
        <end position="247"/>
    </location>
</feature>
<dbReference type="AlphaFoldDB" id="A0A3M2LDW3"/>
<reference evidence="8 9" key="1">
    <citation type="submission" date="2018-10" db="EMBL/GenBank/DDBJ databases">
        <title>Isolation from cow dung.</title>
        <authorList>
            <person name="Ling L."/>
        </authorList>
    </citation>
    <scope>NUCLEOTIDE SEQUENCE [LARGE SCALE GENOMIC DNA]</scope>
    <source>
        <strain evidence="8 9">NEAU-LL90</strain>
    </source>
</reference>
<comment type="similarity">
    <text evidence="2 6">Belongs to the GDT1 family.</text>
</comment>
<evidence type="ECO:0000256" key="5">
    <source>
        <dbReference type="ARBA" id="ARBA00023136"/>
    </source>
</evidence>
<sequence length="247" mass="25284">MITTIALSFGALFLAELGDKSQLMALTFALRYRWWIVLSGITLASVLVNLVAVGVGHFLGAALPTEVMAVVTGVTLIGVGLWTLRDLGANEPETEPGPEPRSHTRAFLMVVSAFVLAELGDRTMFATIALAADRPWIAVWLGAAAGMVAAGALAIGVGIAVGKRVPEQLLATGSALLFLYLGAATLLEAAGLGAVAGYALAAGVPAAGAAVLWLRAARRARSVTGGNGSEQVAAAADQGQQRRAQRA</sequence>
<dbReference type="Proteomes" id="UP000279275">
    <property type="component" value="Unassembled WGS sequence"/>
</dbReference>
<evidence type="ECO:0000256" key="3">
    <source>
        <dbReference type="ARBA" id="ARBA00022692"/>
    </source>
</evidence>
<evidence type="ECO:0000313" key="8">
    <source>
        <dbReference type="EMBL" id="RMI34165.1"/>
    </source>
</evidence>
<name>A0A3M2LDW3_9NOCA</name>
<evidence type="ECO:0000256" key="1">
    <source>
        <dbReference type="ARBA" id="ARBA00004141"/>
    </source>
</evidence>
<keyword evidence="3 6" id="KW-0812">Transmembrane</keyword>
<evidence type="ECO:0000256" key="4">
    <source>
        <dbReference type="ARBA" id="ARBA00022989"/>
    </source>
</evidence>
<dbReference type="GO" id="GO:0046873">
    <property type="term" value="F:metal ion transmembrane transporter activity"/>
    <property type="evidence" value="ECO:0007669"/>
    <property type="project" value="InterPro"/>
</dbReference>
<comment type="caution">
    <text evidence="8">The sequence shown here is derived from an EMBL/GenBank/DDBJ whole genome shotgun (WGS) entry which is preliminary data.</text>
</comment>
<feature type="region of interest" description="Disordered" evidence="7">
    <location>
        <begin position="228"/>
        <end position="247"/>
    </location>
</feature>
<feature type="transmembrane region" description="Helical" evidence="6">
    <location>
        <begin position="34"/>
        <end position="55"/>
    </location>
</feature>